<dbReference type="EMBL" id="JH659140">
    <property type="protein sequence ID" value="EXL65507.1"/>
    <property type="molecule type" value="Genomic_DNA"/>
</dbReference>
<reference evidence="2" key="1">
    <citation type="submission" date="2011-11" db="EMBL/GenBank/DDBJ databases">
        <title>The Genome Sequence of Fusarium oxysporum PHW808.</title>
        <authorList>
            <consortium name="The Broad Institute Genome Sequencing Platform"/>
            <person name="Ma L.-J."/>
            <person name="Gale L.R."/>
            <person name="Schwartz D.C."/>
            <person name="Zhou S."/>
            <person name="Corby-Kistler H."/>
            <person name="Young S.K."/>
            <person name="Zeng Q."/>
            <person name="Gargeya S."/>
            <person name="Fitzgerald M."/>
            <person name="Haas B."/>
            <person name="Abouelleil A."/>
            <person name="Alvarado L."/>
            <person name="Arachchi H.M."/>
            <person name="Berlin A."/>
            <person name="Brown A."/>
            <person name="Chapman S.B."/>
            <person name="Chen Z."/>
            <person name="Dunbar C."/>
            <person name="Freedman E."/>
            <person name="Gearin G."/>
            <person name="Goldberg J."/>
            <person name="Griggs A."/>
            <person name="Gujja S."/>
            <person name="Heiman D."/>
            <person name="Howarth C."/>
            <person name="Larson L."/>
            <person name="Lui A."/>
            <person name="MacDonald P.J.P."/>
            <person name="Montmayeur A."/>
            <person name="Murphy C."/>
            <person name="Neiman D."/>
            <person name="Pearson M."/>
            <person name="Priest M."/>
            <person name="Roberts A."/>
            <person name="Saif S."/>
            <person name="Shea T."/>
            <person name="Shenoy N."/>
            <person name="Sisk P."/>
            <person name="Stolte C."/>
            <person name="Sykes S."/>
            <person name="Wortman J."/>
            <person name="Nusbaum C."/>
            <person name="Birren B."/>
        </authorList>
    </citation>
    <scope>NUCLEOTIDE SEQUENCE [LARGE SCALE GENOMIC DNA]</scope>
    <source>
        <strain evidence="2">54008</strain>
    </source>
</reference>
<protein>
    <submittedName>
        <fullName evidence="2">Uncharacterized protein</fullName>
    </submittedName>
</protein>
<accession>X0GPG6</accession>
<reference evidence="2" key="2">
    <citation type="submission" date="2012-05" db="EMBL/GenBank/DDBJ databases">
        <title>The Genome Annotation of Fusarium oxysporum PHW808.</title>
        <authorList>
            <consortium name="The Broad Institute Genomics Platform"/>
            <person name="Ma L.-J."/>
            <person name="Corby-Kistler H."/>
            <person name="Broz K."/>
            <person name="Gale L.R."/>
            <person name="Jonkers W."/>
            <person name="O'Donnell K."/>
            <person name="Ploetz R."/>
            <person name="Steinberg C."/>
            <person name="Schwartz D.C."/>
            <person name="VanEtten H."/>
            <person name="Zhou S."/>
            <person name="Young S.K."/>
            <person name="Zeng Q."/>
            <person name="Gargeya S."/>
            <person name="Fitzgerald M."/>
            <person name="Abouelleil A."/>
            <person name="Alvarado L."/>
            <person name="Chapman S.B."/>
            <person name="Gainer-Dewar J."/>
            <person name="Goldberg J."/>
            <person name="Griggs A."/>
            <person name="Gujja S."/>
            <person name="Hansen M."/>
            <person name="Howarth C."/>
            <person name="Imamovic A."/>
            <person name="Ireland A."/>
            <person name="Larimer J."/>
            <person name="McCowan C."/>
            <person name="Murphy C."/>
            <person name="Pearson M."/>
            <person name="Poon T.W."/>
            <person name="Priest M."/>
            <person name="Roberts A."/>
            <person name="Saif S."/>
            <person name="Shea T."/>
            <person name="Sykes S."/>
            <person name="Wortman J."/>
            <person name="Nusbaum C."/>
            <person name="Birren B."/>
        </authorList>
    </citation>
    <scope>NUCLEOTIDE SEQUENCE</scope>
    <source>
        <strain evidence="2">54008</strain>
    </source>
</reference>
<dbReference type="Proteomes" id="UP000030676">
    <property type="component" value="Unassembled WGS sequence"/>
</dbReference>
<feature type="region of interest" description="Disordered" evidence="1">
    <location>
        <begin position="1"/>
        <end position="41"/>
    </location>
</feature>
<sequence>MRPSRTTRPPKLLNLGTTTCVSDPPSITPTCPHSTARMSHS</sequence>
<evidence type="ECO:0000313" key="2">
    <source>
        <dbReference type="EMBL" id="EXL65507.1"/>
    </source>
</evidence>
<dbReference type="AlphaFoldDB" id="X0GPG6"/>
<dbReference type="HOGENOM" id="CLU_3279554_0_0_1"/>
<gene>
    <name evidence="2" type="ORF">FOPG_18268</name>
</gene>
<feature type="compositionally biased region" description="Polar residues" evidence="1">
    <location>
        <begin position="28"/>
        <end position="41"/>
    </location>
</feature>
<name>X0GPG6_FUSOX</name>
<proteinExistence type="predicted"/>
<organism evidence="2">
    <name type="scientific">Fusarium oxysporum f. sp. conglutinans race 2 54008</name>
    <dbReference type="NCBI Taxonomy" id="1089457"/>
    <lineage>
        <taxon>Eukaryota</taxon>
        <taxon>Fungi</taxon>
        <taxon>Dikarya</taxon>
        <taxon>Ascomycota</taxon>
        <taxon>Pezizomycotina</taxon>
        <taxon>Sordariomycetes</taxon>
        <taxon>Hypocreomycetidae</taxon>
        <taxon>Hypocreales</taxon>
        <taxon>Nectriaceae</taxon>
        <taxon>Fusarium</taxon>
        <taxon>Fusarium oxysporum species complex</taxon>
    </lineage>
</organism>
<evidence type="ECO:0000256" key="1">
    <source>
        <dbReference type="SAM" id="MobiDB-lite"/>
    </source>
</evidence>